<organism evidence="1 2">
    <name type="scientific">Tetrahymena thermophila (strain SB210)</name>
    <dbReference type="NCBI Taxonomy" id="312017"/>
    <lineage>
        <taxon>Eukaryota</taxon>
        <taxon>Sar</taxon>
        <taxon>Alveolata</taxon>
        <taxon>Ciliophora</taxon>
        <taxon>Intramacronucleata</taxon>
        <taxon>Oligohymenophorea</taxon>
        <taxon>Hymenostomatida</taxon>
        <taxon>Tetrahymenina</taxon>
        <taxon>Tetrahymenidae</taxon>
        <taxon>Tetrahymena</taxon>
    </lineage>
</organism>
<reference evidence="2" key="1">
    <citation type="journal article" date="2006" name="PLoS Biol.">
        <title>Macronuclear genome sequence of the ciliate Tetrahymena thermophila, a model eukaryote.</title>
        <authorList>
            <person name="Eisen J.A."/>
            <person name="Coyne R.S."/>
            <person name="Wu M."/>
            <person name="Wu D."/>
            <person name="Thiagarajan M."/>
            <person name="Wortman J.R."/>
            <person name="Badger J.H."/>
            <person name="Ren Q."/>
            <person name="Amedeo P."/>
            <person name="Jones K.M."/>
            <person name="Tallon L.J."/>
            <person name="Delcher A.L."/>
            <person name="Salzberg S.L."/>
            <person name="Silva J.C."/>
            <person name="Haas B.J."/>
            <person name="Majoros W.H."/>
            <person name="Farzad M."/>
            <person name="Carlton J.M."/>
            <person name="Smith R.K. Jr."/>
            <person name="Garg J."/>
            <person name="Pearlman R.E."/>
            <person name="Karrer K.M."/>
            <person name="Sun L."/>
            <person name="Manning G."/>
            <person name="Elde N.C."/>
            <person name="Turkewitz A.P."/>
            <person name="Asai D.J."/>
            <person name="Wilkes D.E."/>
            <person name="Wang Y."/>
            <person name="Cai H."/>
            <person name="Collins K."/>
            <person name="Stewart B.A."/>
            <person name="Lee S.R."/>
            <person name="Wilamowska K."/>
            <person name="Weinberg Z."/>
            <person name="Ruzzo W.L."/>
            <person name="Wloga D."/>
            <person name="Gaertig J."/>
            <person name="Frankel J."/>
            <person name="Tsao C.-C."/>
            <person name="Gorovsky M.A."/>
            <person name="Keeling P.J."/>
            <person name="Waller R.F."/>
            <person name="Patron N.J."/>
            <person name="Cherry J.M."/>
            <person name="Stover N.A."/>
            <person name="Krieger C.J."/>
            <person name="del Toro C."/>
            <person name="Ryder H.F."/>
            <person name="Williamson S.C."/>
            <person name="Barbeau R.A."/>
            <person name="Hamilton E.P."/>
            <person name="Orias E."/>
        </authorList>
    </citation>
    <scope>NUCLEOTIDE SEQUENCE [LARGE SCALE GENOMIC DNA]</scope>
    <source>
        <strain evidence="2">SB210</strain>
    </source>
</reference>
<proteinExistence type="predicted"/>
<evidence type="ECO:0000313" key="2">
    <source>
        <dbReference type="Proteomes" id="UP000009168"/>
    </source>
</evidence>
<dbReference type="EMBL" id="GG662787">
    <property type="protein sequence ID" value="EWS75633.1"/>
    <property type="molecule type" value="Genomic_DNA"/>
</dbReference>
<dbReference type="GeneID" id="24442455"/>
<dbReference type="AlphaFoldDB" id="W7XFL6"/>
<dbReference type="RefSeq" id="XP_012651832.1">
    <property type="nucleotide sequence ID" value="XM_012796378.1"/>
</dbReference>
<dbReference type="Proteomes" id="UP000009168">
    <property type="component" value="Unassembled WGS sequence"/>
</dbReference>
<dbReference type="KEGG" id="tet:TTHERM_001555989"/>
<keyword evidence="2" id="KW-1185">Reference proteome</keyword>
<evidence type="ECO:0000313" key="1">
    <source>
        <dbReference type="EMBL" id="EWS75633.1"/>
    </source>
</evidence>
<gene>
    <name evidence="1" type="ORF">TTHERM_001555989</name>
</gene>
<accession>W7XFL6</accession>
<sequence length="118" mass="14236">MQIRNKDKTMYINIGKREEGVELLKFIIILVQQFIKFFQQGIMQNNFFCQNYPYYKTILTQKTLIKQCPNTQFCIIITLISLIQQVDVVQKYFQFNCKQINKQKVIDQQISNIFTLYF</sequence>
<protein>
    <submittedName>
        <fullName evidence="1">Uncharacterized protein</fullName>
    </submittedName>
</protein>
<name>W7XFL6_TETTS</name>
<dbReference type="InParanoid" id="W7XFL6"/>